<keyword evidence="4" id="KW-1185">Reference proteome</keyword>
<protein>
    <submittedName>
        <fullName evidence="3">N-carbamoyl-D-amino-acid hydrolase</fullName>
    </submittedName>
</protein>
<dbReference type="Gene3D" id="3.60.110.10">
    <property type="entry name" value="Carbon-nitrogen hydrolase"/>
    <property type="match status" value="1"/>
</dbReference>
<dbReference type="eggNOG" id="COG0388">
    <property type="taxonomic scope" value="Bacteria"/>
</dbReference>
<proteinExistence type="evidence at protein level"/>
<accession>K2NMS4</accession>
<dbReference type="OrthoDB" id="9803803at2"/>
<sequence>MTRRIRIGGAQMGAISRSDSKKEIVDRLIALLRQASEKGCELVVFPELALSTFFPRWYAERDGMDGYFEDGMPNAATLPLFEEARRLGIGFSLGYAELVQEDGRVRRFNTTVLVERNGEIVGKYRKIHLPGHAEYEPERSHQHLEKRYFEVGNTGFQVWDAFGGRVGMAICNDRRWVETYRVMGLQDVELILIGYNTPVADSLSGESETLRMFHNHLTMQAGAYQNSTWVVGVAKAGVEDGHRLMGGSVIVAPTGEIVAQAMTEGDELIVADCDLDRCRYYKSHIFNFAAHRRPEFYQRITSQTGVE</sequence>
<name>K2NMS4_9HYPH</name>
<dbReference type="PDB" id="6LEI">
    <property type="method" value="X-ray"/>
    <property type="resolution" value="2.80 A"/>
    <property type="chains" value="A/B=1-307"/>
</dbReference>
<dbReference type="PDB" id="6LED">
    <property type="method" value="X-ray"/>
    <property type="resolution" value="2.37 A"/>
    <property type="chains" value="A/B=1-307"/>
</dbReference>
<dbReference type="InterPro" id="IPR050345">
    <property type="entry name" value="Aliph_Amidase/BUP"/>
</dbReference>
<reference evidence="3 4" key="1">
    <citation type="journal article" date="2012" name="J. Bacteriol.">
        <title>Genome Sequence of Nitratireductor indicus Type Strain C115.</title>
        <authorList>
            <person name="Lai Q."/>
            <person name="Li G."/>
            <person name="Yu Z."/>
            <person name="Shao Z."/>
        </authorList>
    </citation>
    <scope>NUCLEOTIDE SEQUENCE [LARGE SCALE GENOMIC DNA]</scope>
    <source>
        <strain evidence="3 4">C115</strain>
    </source>
</reference>
<dbReference type="PDB" id="8I99">
    <property type="method" value="X-ray"/>
    <property type="resolution" value="3.17 A"/>
    <property type="chains" value="A/B/C/D=1-307"/>
</dbReference>
<dbReference type="STRING" id="721133.SAMN05216176_113108"/>
<dbReference type="PATRIC" id="fig|1231190.3.peg.3939"/>
<dbReference type="PANTHER" id="PTHR43674">
    <property type="entry name" value="NITRILASE C965.09-RELATED"/>
    <property type="match status" value="1"/>
</dbReference>
<reference evidence="5 6" key="2">
    <citation type="journal article" date="2020" name="ACS Catal.">
        <title>Structure-Guided Engineering of D-Carbamoylase Reveals a Key Loop at Substrate Entrance Tunnel.</title>
        <authorList>
            <person name="Liu Y."/>
            <person name="Xu G."/>
            <person name="Zhou J."/>
            <person name="Ni J."/>
            <person name="Zhang L."/>
            <person name="Hou X."/>
            <person name="Yin D."/>
            <person name="Rao Y."/>
            <person name="Zhao Y.L."/>
            <person name="Ni Y."/>
        </authorList>
    </citation>
    <scope>X-RAY CRYSTALLOGRAPHY (2.14 ANGSTROMS)</scope>
</reference>
<dbReference type="SUPFAM" id="SSF56317">
    <property type="entry name" value="Carbon-nitrogen hydrolase"/>
    <property type="match status" value="1"/>
</dbReference>
<dbReference type="PDB" id="6LCG">
    <property type="method" value="X-ray"/>
    <property type="resolution" value="2.70 A"/>
    <property type="chains" value="A/B=1-307"/>
</dbReference>
<gene>
    <name evidence="3" type="ORF">NA8A_19058</name>
</gene>
<feature type="domain" description="CN hydrolase" evidence="2">
    <location>
        <begin position="5"/>
        <end position="275"/>
    </location>
</feature>
<evidence type="ECO:0000313" key="4">
    <source>
        <dbReference type="Proteomes" id="UP000007374"/>
    </source>
</evidence>
<dbReference type="Pfam" id="PF00795">
    <property type="entry name" value="CN_hydrolase"/>
    <property type="match status" value="1"/>
</dbReference>
<evidence type="ECO:0000313" key="3">
    <source>
        <dbReference type="EMBL" id="EKF40735.1"/>
    </source>
</evidence>
<organism evidence="3 4">
    <name type="scientific">Nitratireductor indicus C115</name>
    <dbReference type="NCBI Taxonomy" id="1231190"/>
    <lineage>
        <taxon>Bacteria</taxon>
        <taxon>Pseudomonadati</taxon>
        <taxon>Pseudomonadota</taxon>
        <taxon>Alphaproteobacteria</taxon>
        <taxon>Hyphomicrobiales</taxon>
        <taxon>Phyllobacteriaceae</taxon>
        <taxon>Nitratireductor</taxon>
    </lineage>
</organism>
<keyword evidence="1 3" id="KW-0378">Hydrolase</keyword>
<dbReference type="PROSITE" id="PS50263">
    <property type="entry name" value="CN_HYDROLASE"/>
    <property type="match status" value="1"/>
</dbReference>
<dbReference type="GO" id="GO:0016811">
    <property type="term" value="F:hydrolase activity, acting on carbon-nitrogen (but not peptide) bonds, in linear amides"/>
    <property type="evidence" value="ECO:0007669"/>
    <property type="project" value="TreeGrafter"/>
</dbReference>
<evidence type="ECO:0007829" key="5">
    <source>
        <dbReference type="PDB" id="6LCG"/>
    </source>
</evidence>
<comment type="caution">
    <text evidence="3">The sequence shown here is derived from an EMBL/GenBank/DDBJ whole genome shotgun (WGS) entry which is preliminary data.</text>
</comment>
<dbReference type="CDD" id="cd07569">
    <property type="entry name" value="DCase"/>
    <property type="match status" value="1"/>
</dbReference>
<reference evidence="7" key="3">
    <citation type="journal article" date="2023" name="J. Agric. Food Chem.">
        <title>Engineering the Thermostability of a d-Carbamoylase Based on Ancestral Sequence Reconstruction for the Efficient Synthesis of d-Tryptophan.</title>
        <authorList>
            <person name="Hu J."/>
            <person name="Chen X."/>
            <person name="Zhang L."/>
            <person name="Zhou J."/>
            <person name="Xu G."/>
            <person name="Ni Y."/>
        </authorList>
    </citation>
    <scope>X-RAY CRYSTALLOGRAPHY (3.17 ANGSTROMS)</scope>
</reference>
<evidence type="ECO:0007829" key="6">
    <source>
        <dbReference type="PDB" id="6LE2"/>
    </source>
</evidence>
<dbReference type="EMBL" id="AMSI01000015">
    <property type="protein sequence ID" value="EKF40735.1"/>
    <property type="molecule type" value="Genomic_DNA"/>
</dbReference>
<dbReference type="PDB" id="6LE2">
    <property type="method" value="X-ray"/>
    <property type="resolution" value="2.14 A"/>
    <property type="chains" value="A/B=1-307"/>
</dbReference>
<keyword evidence="5 6" id="KW-0002">3D-structure</keyword>
<dbReference type="AlphaFoldDB" id="K2NMS4"/>
<dbReference type="SMR" id="K2NMS4"/>
<evidence type="ECO:0000259" key="2">
    <source>
        <dbReference type="PROSITE" id="PS50263"/>
    </source>
</evidence>
<dbReference type="RefSeq" id="WP_009452021.1">
    <property type="nucleotide sequence ID" value="NZ_AMSI01000015.1"/>
</dbReference>
<dbReference type="InterPro" id="IPR036526">
    <property type="entry name" value="C-N_Hydrolase_sf"/>
</dbReference>
<evidence type="ECO:0000256" key="1">
    <source>
        <dbReference type="ARBA" id="ARBA00022801"/>
    </source>
</evidence>
<dbReference type="PANTHER" id="PTHR43674:SF12">
    <property type="entry name" value="NITRILASE C965.09-RELATED"/>
    <property type="match status" value="1"/>
</dbReference>
<dbReference type="InterPro" id="IPR003010">
    <property type="entry name" value="C-N_Hydrolase"/>
</dbReference>
<dbReference type="Proteomes" id="UP000007374">
    <property type="component" value="Unassembled WGS sequence"/>
</dbReference>
<evidence type="ECO:0007829" key="7">
    <source>
        <dbReference type="PDB" id="8I99"/>
    </source>
</evidence>